<reference evidence="1" key="1">
    <citation type="journal article" date="2009" name="Plant Mol. Biol.">
        <title>Insights into corn genes derived from large-scale cDNA sequencing.</title>
        <authorList>
            <person name="Alexandrov N.N."/>
            <person name="Brover V.V."/>
            <person name="Freidin S."/>
            <person name="Troukhan M.E."/>
            <person name="Tatarinova T.V."/>
            <person name="Zhang H."/>
            <person name="Swaller T.J."/>
            <person name="Lu Y.P."/>
            <person name="Bouck J."/>
            <person name="Flavell R.B."/>
            <person name="Feldmann K.A."/>
        </authorList>
    </citation>
    <scope>NUCLEOTIDE SEQUENCE</scope>
</reference>
<name>B6T4Z2_MAIZE</name>
<protein>
    <submittedName>
        <fullName evidence="1">Uncharacterized protein</fullName>
    </submittedName>
</protein>
<dbReference type="EMBL" id="EU960057">
    <property type="protein sequence ID" value="ACG32175.1"/>
    <property type="molecule type" value="mRNA"/>
</dbReference>
<sequence length="66" mass="6898">MNCETPSSCALASAIADFAIEFASTPCSVRLAVGDFSTLQIRVARPAYAHFSSIGFCACSRLSSSC</sequence>
<organism evidence="1">
    <name type="scientific">Zea mays</name>
    <name type="common">Maize</name>
    <dbReference type="NCBI Taxonomy" id="4577"/>
    <lineage>
        <taxon>Eukaryota</taxon>
        <taxon>Viridiplantae</taxon>
        <taxon>Streptophyta</taxon>
        <taxon>Embryophyta</taxon>
        <taxon>Tracheophyta</taxon>
        <taxon>Spermatophyta</taxon>
        <taxon>Magnoliopsida</taxon>
        <taxon>Liliopsida</taxon>
        <taxon>Poales</taxon>
        <taxon>Poaceae</taxon>
        <taxon>PACMAD clade</taxon>
        <taxon>Panicoideae</taxon>
        <taxon>Andropogonodae</taxon>
        <taxon>Andropogoneae</taxon>
        <taxon>Tripsacinae</taxon>
        <taxon>Zea</taxon>
    </lineage>
</organism>
<proteinExistence type="evidence at transcript level"/>
<dbReference type="AlphaFoldDB" id="B6T4Z2"/>
<evidence type="ECO:0000313" key="1">
    <source>
        <dbReference type="EMBL" id="ACG32175.1"/>
    </source>
</evidence>
<accession>B6T4Z2</accession>